<feature type="compositionally biased region" description="Low complexity" evidence="3">
    <location>
        <begin position="594"/>
        <end position="629"/>
    </location>
</feature>
<dbReference type="PANTHER" id="PTHR11014">
    <property type="entry name" value="PEPTIDASE M20 FAMILY MEMBER"/>
    <property type="match status" value="1"/>
</dbReference>
<dbReference type="GO" id="GO:0009850">
    <property type="term" value="P:auxin metabolic process"/>
    <property type="evidence" value="ECO:0007669"/>
    <property type="project" value="TreeGrafter"/>
</dbReference>
<dbReference type="EMBL" id="BRXU01000022">
    <property type="protein sequence ID" value="GLC58432.1"/>
    <property type="molecule type" value="Genomic_DNA"/>
</dbReference>
<dbReference type="Pfam" id="PF01546">
    <property type="entry name" value="Peptidase_M20"/>
    <property type="match status" value="1"/>
</dbReference>
<feature type="compositionally biased region" description="Low complexity" evidence="3">
    <location>
        <begin position="472"/>
        <end position="508"/>
    </location>
</feature>
<name>A0A9W6BV91_9CHLO</name>
<sequence length="645" mass="67906">MSRRYANVMNAGRPTSYTTAMHVPLSAALLLGVLCCACCAGIAYGQNYASLLEEAKNPELVNSLLKWRRTLHAMPELQFSEVNTSLYIRSQLDEMGIPYVYPLGRTGIRAGPIGSSDPGAPTIALRADMDGLPISEEVDVPYKSTTAGRMHACGHDAHMAMLLGAARLLKARKSSLGGRVVLLFQPAEEGGGGARELIREGGLAEVGAIHGLHVWPALPAGTIGTRGGVFMAASDRFSLLVRGAGGHGAMPHTARDPVVAAAAVVGALQSLVARETSPVDSAVVTVSRFNTGPGAANVIPDCVELSGTIRALTAPTFERLHRRLEQTAEGVAAGYGCTVENITWSEVPYPPTRNDEALSALVREVAAELLDPPMAGVATRGSPSSSSPSPSSRVQLVEPSMAAEDFSFYGEVVPQASFTFLGIGDPTKGTDVGLHSPRFQMDEEQLPLGAALHAAVATEWLLRQQTQTQQTQHQTQQTQVQQDAAGTEAEGEGDVAAAAEAGKQAPDQPAAEEEGEEEDEAEEEEKEDPRLEGLRKYAREKGVAGMPSWVRRMLADDPEFARAVAQADFDEGLRERLRAAREQQEQRRREREAAMAQQAAEAAGAAAAQAAAEAAVGGEVAAEAAAVGESGSVDGAEGSAAHDEL</sequence>
<dbReference type="GO" id="GO:0010179">
    <property type="term" value="F:IAA-Ala conjugate hydrolase activity"/>
    <property type="evidence" value="ECO:0007669"/>
    <property type="project" value="TreeGrafter"/>
</dbReference>
<feature type="domain" description="Peptidase M20 dimerisation" evidence="4">
    <location>
        <begin position="238"/>
        <end position="331"/>
    </location>
</feature>
<dbReference type="InterPro" id="IPR017439">
    <property type="entry name" value="Amidohydrolase"/>
</dbReference>
<dbReference type="InterPro" id="IPR011650">
    <property type="entry name" value="Peptidase_M20_dimer"/>
</dbReference>
<feature type="region of interest" description="Disordered" evidence="3">
    <location>
        <begin position="472"/>
        <end position="534"/>
    </location>
</feature>
<feature type="compositionally biased region" description="Basic and acidic residues" evidence="3">
    <location>
        <begin position="575"/>
        <end position="593"/>
    </location>
</feature>
<evidence type="ECO:0000256" key="3">
    <source>
        <dbReference type="SAM" id="MobiDB-lite"/>
    </source>
</evidence>
<dbReference type="NCBIfam" id="TIGR01891">
    <property type="entry name" value="amidohydrolases"/>
    <property type="match status" value="1"/>
</dbReference>
<dbReference type="SUPFAM" id="SSF53187">
    <property type="entry name" value="Zn-dependent exopeptidases"/>
    <property type="match status" value="1"/>
</dbReference>
<evidence type="ECO:0000313" key="5">
    <source>
        <dbReference type="EMBL" id="GLC58432.1"/>
    </source>
</evidence>
<dbReference type="Gene3D" id="3.40.630.10">
    <property type="entry name" value="Zn peptidases"/>
    <property type="match status" value="1"/>
</dbReference>
<gene>
    <name evidence="5" type="primary">PLEST011020</name>
    <name evidence="5" type="ORF">PLESTB_001358200</name>
</gene>
<feature type="region of interest" description="Disordered" evidence="3">
    <location>
        <begin position="575"/>
        <end position="645"/>
    </location>
</feature>
<comment type="caution">
    <text evidence="5">The sequence shown here is derived from an EMBL/GenBank/DDBJ whole genome shotgun (WGS) entry which is preliminary data.</text>
</comment>
<evidence type="ECO:0000313" key="6">
    <source>
        <dbReference type="Proteomes" id="UP001165080"/>
    </source>
</evidence>
<dbReference type="PANTHER" id="PTHR11014:SF63">
    <property type="entry name" value="METALLOPEPTIDASE, PUTATIVE (AFU_ORTHOLOGUE AFUA_6G09600)-RELATED"/>
    <property type="match status" value="1"/>
</dbReference>
<evidence type="ECO:0000256" key="2">
    <source>
        <dbReference type="ARBA" id="ARBA00022801"/>
    </source>
</evidence>
<keyword evidence="6" id="KW-1185">Reference proteome</keyword>
<accession>A0A9W6BV91</accession>
<dbReference type="SUPFAM" id="SSF55031">
    <property type="entry name" value="Bacterial exopeptidase dimerisation domain"/>
    <property type="match status" value="1"/>
</dbReference>
<evidence type="ECO:0000259" key="4">
    <source>
        <dbReference type="Pfam" id="PF07687"/>
    </source>
</evidence>
<dbReference type="AlphaFoldDB" id="A0A9W6BV91"/>
<dbReference type="InterPro" id="IPR002933">
    <property type="entry name" value="Peptidase_M20"/>
</dbReference>
<comment type="similarity">
    <text evidence="1">Belongs to the peptidase M20 family.</text>
</comment>
<dbReference type="Gene3D" id="3.30.70.360">
    <property type="match status" value="1"/>
</dbReference>
<protein>
    <recommendedName>
        <fullName evidence="4">Peptidase M20 dimerisation domain-containing protein</fullName>
    </recommendedName>
</protein>
<reference evidence="5 6" key="1">
    <citation type="journal article" date="2023" name="Commun. Biol.">
        <title>Reorganization of the ancestral sex-determining regions during the evolution of trioecy in Pleodorina starrii.</title>
        <authorList>
            <person name="Takahashi K."/>
            <person name="Suzuki S."/>
            <person name="Kawai-Toyooka H."/>
            <person name="Yamamoto K."/>
            <person name="Hamaji T."/>
            <person name="Ootsuki R."/>
            <person name="Yamaguchi H."/>
            <person name="Kawachi M."/>
            <person name="Higashiyama T."/>
            <person name="Nozaki H."/>
        </authorList>
    </citation>
    <scope>NUCLEOTIDE SEQUENCE [LARGE SCALE GENOMIC DNA]</scope>
    <source>
        <strain evidence="5 6">NIES-4479</strain>
    </source>
</reference>
<dbReference type="Pfam" id="PF07687">
    <property type="entry name" value="M20_dimer"/>
    <property type="match status" value="1"/>
</dbReference>
<dbReference type="FunFam" id="3.30.70.360:FF:000001">
    <property type="entry name" value="N-acetyldiaminopimelate deacetylase"/>
    <property type="match status" value="1"/>
</dbReference>
<keyword evidence="2" id="KW-0378">Hydrolase</keyword>
<organism evidence="5 6">
    <name type="scientific">Pleodorina starrii</name>
    <dbReference type="NCBI Taxonomy" id="330485"/>
    <lineage>
        <taxon>Eukaryota</taxon>
        <taxon>Viridiplantae</taxon>
        <taxon>Chlorophyta</taxon>
        <taxon>core chlorophytes</taxon>
        <taxon>Chlorophyceae</taxon>
        <taxon>CS clade</taxon>
        <taxon>Chlamydomonadales</taxon>
        <taxon>Volvocaceae</taxon>
        <taxon>Pleodorina</taxon>
    </lineage>
</organism>
<dbReference type="InterPro" id="IPR036264">
    <property type="entry name" value="Bact_exopeptidase_dim_dom"/>
</dbReference>
<feature type="compositionally biased region" description="Acidic residues" evidence="3">
    <location>
        <begin position="510"/>
        <end position="526"/>
    </location>
</feature>
<feature type="compositionally biased region" description="Low complexity" evidence="3">
    <location>
        <begin position="382"/>
        <end position="392"/>
    </location>
</feature>
<proteinExistence type="inferred from homology"/>
<dbReference type="Proteomes" id="UP001165080">
    <property type="component" value="Unassembled WGS sequence"/>
</dbReference>
<evidence type="ECO:0000256" key="1">
    <source>
        <dbReference type="ARBA" id="ARBA00006153"/>
    </source>
</evidence>
<feature type="region of interest" description="Disordered" evidence="3">
    <location>
        <begin position="374"/>
        <end position="396"/>
    </location>
</feature>
<dbReference type="GO" id="GO:0005783">
    <property type="term" value="C:endoplasmic reticulum"/>
    <property type="evidence" value="ECO:0007669"/>
    <property type="project" value="TreeGrafter"/>
</dbReference>